<comment type="caution">
    <text evidence="2">The sequence shown here is derived from an EMBL/GenBank/DDBJ whole genome shotgun (WGS) entry which is preliminary data.</text>
</comment>
<gene>
    <name evidence="2" type="ORF">FF38_10445</name>
</gene>
<feature type="region of interest" description="Disordered" evidence="1">
    <location>
        <begin position="148"/>
        <end position="173"/>
    </location>
</feature>
<dbReference type="Proteomes" id="UP000037069">
    <property type="component" value="Unassembled WGS sequence"/>
</dbReference>
<accession>A0A0L0CBK1</accession>
<evidence type="ECO:0000313" key="3">
    <source>
        <dbReference type="Proteomes" id="UP000037069"/>
    </source>
</evidence>
<sequence length="240" mass="26737">MATTIAHMASKLDMKTKKVHFRISGQFQETNDVFDDRVSFDPSPLTMSKKENVLNKHETKYVEPGLELFFCKCLYECLLNKAADVASGTLIPMPELLPDDELVSTLASSLQRFAEVLLSLSLSMHGVSGCEKVSGVVVPFVLDDSSGQMEASSSGRNVDTDGDSMRVRGNSTSKRAGSVEMPIVFMAIDKNRNYFKISFIVVVANRPELFCNIEYWQQMGEQKQNNNITTKWIRSNSSSP</sequence>
<name>A0A0L0CBK1_LUCCU</name>
<dbReference type="AlphaFoldDB" id="A0A0L0CBK1"/>
<evidence type="ECO:0000313" key="2">
    <source>
        <dbReference type="EMBL" id="KNC29605.1"/>
    </source>
</evidence>
<keyword evidence="3" id="KW-1185">Reference proteome</keyword>
<dbReference type="EMBL" id="JRES01000648">
    <property type="protein sequence ID" value="KNC29605.1"/>
    <property type="molecule type" value="Genomic_DNA"/>
</dbReference>
<evidence type="ECO:0000256" key="1">
    <source>
        <dbReference type="SAM" id="MobiDB-lite"/>
    </source>
</evidence>
<organism evidence="2 3">
    <name type="scientific">Lucilia cuprina</name>
    <name type="common">Green bottle fly</name>
    <name type="synonym">Australian sheep blowfly</name>
    <dbReference type="NCBI Taxonomy" id="7375"/>
    <lineage>
        <taxon>Eukaryota</taxon>
        <taxon>Metazoa</taxon>
        <taxon>Ecdysozoa</taxon>
        <taxon>Arthropoda</taxon>
        <taxon>Hexapoda</taxon>
        <taxon>Insecta</taxon>
        <taxon>Pterygota</taxon>
        <taxon>Neoptera</taxon>
        <taxon>Endopterygota</taxon>
        <taxon>Diptera</taxon>
        <taxon>Brachycera</taxon>
        <taxon>Muscomorpha</taxon>
        <taxon>Oestroidea</taxon>
        <taxon>Calliphoridae</taxon>
        <taxon>Luciliinae</taxon>
        <taxon>Lucilia</taxon>
    </lineage>
</organism>
<proteinExistence type="predicted"/>
<protein>
    <submittedName>
        <fullName evidence="2">Uncharacterized protein</fullName>
    </submittedName>
</protein>
<reference evidence="2 3" key="1">
    <citation type="journal article" date="2015" name="Nat. Commun.">
        <title>Lucilia cuprina genome unlocks parasitic fly biology to underpin future interventions.</title>
        <authorList>
            <person name="Anstead C.A."/>
            <person name="Korhonen P.K."/>
            <person name="Young N.D."/>
            <person name="Hall R.S."/>
            <person name="Jex A.R."/>
            <person name="Murali S.C."/>
            <person name="Hughes D.S."/>
            <person name="Lee S.F."/>
            <person name="Perry T."/>
            <person name="Stroehlein A.J."/>
            <person name="Ansell B.R."/>
            <person name="Breugelmans B."/>
            <person name="Hofmann A."/>
            <person name="Qu J."/>
            <person name="Dugan S."/>
            <person name="Lee S.L."/>
            <person name="Chao H."/>
            <person name="Dinh H."/>
            <person name="Han Y."/>
            <person name="Doddapaneni H.V."/>
            <person name="Worley K.C."/>
            <person name="Muzny D.M."/>
            <person name="Ioannidis P."/>
            <person name="Waterhouse R.M."/>
            <person name="Zdobnov E.M."/>
            <person name="James P.J."/>
            <person name="Bagnall N.H."/>
            <person name="Kotze A.C."/>
            <person name="Gibbs R.A."/>
            <person name="Richards S."/>
            <person name="Batterham P."/>
            <person name="Gasser R.B."/>
        </authorList>
    </citation>
    <scope>NUCLEOTIDE SEQUENCE [LARGE SCALE GENOMIC DNA]</scope>
    <source>
        <strain evidence="2 3">LS</strain>
        <tissue evidence="2">Full body</tissue>
    </source>
</reference>
<feature type="compositionally biased region" description="Polar residues" evidence="1">
    <location>
        <begin position="148"/>
        <end position="157"/>
    </location>
</feature>